<feature type="compositionally biased region" description="Low complexity" evidence="1">
    <location>
        <begin position="81"/>
        <end position="93"/>
    </location>
</feature>
<feature type="compositionally biased region" description="Low complexity" evidence="1">
    <location>
        <begin position="102"/>
        <end position="115"/>
    </location>
</feature>
<evidence type="ECO:0000313" key="2">
    <source>
        <dbReference type="EMBL" id="GAA2617634.1"/>
    </source>
</evidence>
<gene>
    <name evidence="2" type="ORF">GCM10009863_34450</name>
</gene>
<dbReference type="EMBL" id="BAAARJ010000010">
    <property type="protein sequence ID" value="GAA2617634.1"/>
    <property type="molecule type" value="Genomic_DNA"/>
</dbReference>
<accession>A0ABN3Q7I6</accession>
<feature type="compositionally biased region" description="Gly residues" evidence="1">
    <location>
        <begin position="66"/>
        <end position="80"/>
    </location>
</feature>
<reference evidence="2 3" key="1">
    <citation type="journal article" date="2019" name="Int. J. Syst. Evol. Microbiol.">
        <title>The Global Catalogue of Microorganisms (GCM) 10K type strain sequencing project: providing services to taxonomists for standard genome sequencing and annotation.</title>
        <authorList>
            <consortium name="The Broad Institute Genomics Platform"/>
            <consortium name="The Broad Institute Genome Sequencing Center for Infectious Disease"/>
            <person name="Wu L."/>
            <person name="Ma J."/>
        </authorList>
    </citation>
    <scope>NUCLEOTIDE SEQUENCE [LARGE SCALE GENOMIC DNA]</scope>
    <source>
        <strain evidence="2 3">JCM 16373</strain>
    </source>
</reference>
<dbReference type="Pfam" id="PF19720">
    <property type="entry name" value="DUF6214"/>
    <property type="match status" value="1"/>
</dbReference>
<comment type="caution">
    <text evidence="2">The sequence shown here is derived from an EMBL/GenBank/DDBJ whole genome shotgun (WGS) entry which is preliminary data.</text>
</comment>
<protein>
    <submittedName>
        <fullName evidence="2">Uncharacterized protein</fullName>
    </submittedName>
</protein>
<dbReference type="InterPro" id="IPR046186">
    <property type="entry name" value="DUF6214"/>
</dbReference>
<sequence>MRAARTGAHRAGYGADVSERSAYSSNCPYETDGFAPRPDAPAQQPGEPVPQPDAQALWPVWEVRGYGSGARRGAGAGAHGTAGEASDPAPGADPDLDPSPAPDASADSASGLPGDVPRGPGSGDGLPPWFEAGLRLPDGAGVEVLAVVVGGGVRLEELRADPPLTLRGFARLAAWIGEPLEDVCPPAIRPPERGPTVWATGTCVLRSATPEPRPRARTRPPAPRGQAARRAAAEAYRQAQERGQDPVLAVMGATGHSRRKSLRVIAGARDAGLLTPRHARRR</sequence>
<evidence type="ECO:0000256" key="1">
    <source>
        <dbReference type="SAM" id="MobiDB-lite"/>
    </source>
</evidence>
<proteinExistence type="predicted"/>
<evidence type="ECO:0000313" key="3">
    <source>
        <dbReference type="Proteomes" id="UP001501447"/>
    </source>
</evidence>
<feature type="region of interest" description="Disordered" evidence="1">
    <location>
        <begin position="208"/>
        <end position="247"/>
    </location>
</feature>
<organism evidence="2 3">
    <name type="scientific">Streptomyces axinellae</name>
    <dbReference type="NCBI Taxonomy" id="552788"/>
    <lineage>
        <taxon>Bacteria</taxon>
        <taxon>Bacillati</taxon>
        <taxon>Actinomycetota</taxon>
        <taxon>Actinomycetes</taxon>
        <taxon>Kitasatosporales</taxon>
        <taxon>Streptomycetaceae</taxon>
        <taxon>Streptomyces</taxon>
    </lineage>
</organism>
<name>A0ABN3Q7I6_9ACTN</name>
<feature type="compositionally biased region" description="Low complexity" evidence="1">
    <location>
        <begin position="224"/>
        <end position="238"/>
    </location>
</feature>
<dbReference type="Proteomes" id="UP001501447">
    <property type="component" value="Unassembled WGS sequence"/>
</dbReference>
<keyword evidence="3" id="KW-1185">Reference proteome</keyword>
<feature type="region of interest" description="Disordered" evidence="1">
    <location>
        <begin position="1"/>
        <end position="130"/>
    </location>
</feature>